<comment type="catalytic activity">
    <reaction evidence="20">
        <text>3-O-[beta-D-Xyl-(1-&gt;4)-Rib-ol-P-Rib-ol-P-3-beta-D-GalNAc-(1-&gt;3)-beta-D-GlcNAc-(1-&gt;4)-(O-6-P-alpha-D-Man)]-Thr-[protein] + UDP-alpha-D-glucuronate = 3-O-[beta-D-GlcA-(1-&gt;3)-beta-D-Xyl-(1-&gt;4)-Rib-ol-P-Rib-ol-P-3-beta-D-GalNAc-(1-&gt;3)-beta-D-GlcNAc-(1-&gt;4)-(O-6-P-alpha-D-Man)]-Thr-[protein] + UDP + H(+)</text>
        <dbReference type="Rhea" id="RHEA:46860"/>
        <dbReference type="Rhea" id="RHEA-COMP:15023"/>
        <dbReference type="Rhea" id="RHEA-COMP:17482"/>
        <dbReference type="ChEBI" id="CHEBI:15378"/>
        <dbReference type="ChEBI" id="CHEBI:58052"/>
        <dbReference type="ChEBI" id="CHEBI:58223"/>
        <dbReference type="ChEBI" id="CHEBI:142405"/>
        <dbReference type="ChEBI" id="CHEBI:177336"/>
    </reaction>
</comment>
<feature type="transmembrane region" description="Helical" evidence="21">
    <location>
        <begin position="9"/>
        <end position="30"/>
    </location>
</feature>
<gene>
    <name evidence="22" type="primary">RvY_14219-1</name>
    <name evidence="22" type="synonym">RvY_14219.1</name>
    <name evidence="22" type="ORF">RvY_14219</name>
</gene>
<dbReference type="UniPathway" id="UPA00378"/>
<dbReference type="OrthoDB" id="9974378at2759"/>
<protein>
    <recommendedName>
        <fullName evidence="5">Beta-1,4-glucuronyltransferase 1</fullName>
    </recommendedName>
    <alternativeName>
        <fullName evidence="16">I-beta-1,3-N-acetylglucosaminyltransferase</fullName>
    </alternativeName>
    <alternativeName>
        <fullName evidence="19">N-acetyllactosaminide beta-1,3-N-acetylglucosaminyltransferase</fullName>
    </alternativeName>
    <alternativeName>
        <fullName evidence="17">Poly-N-acetyllactosamine extension enzyme</fullName>
    </alternativeName>
    <alternativeName>
        <fullName evidence="18">UDP-GlcNAc:betaGal beta-1,3-N-acetylglucosaminyltransferase 1</fullName>
    </alternativeName>
</protein>
<name>A0A1D1VXU5_RAMVA</name>
<evidence type="ECO:0000256" key="12">
    <source>
        <dbReference type="ARBA" id="ARBA00023034"/>
    </source>
</evidence>
<keyword evidence="23" id="KW-1185">Reference proteome</keyword>
<evidence type="ECO:0000256" key="19">
    <source>
        <dbReference type="ARBA" id="ARBA00033291"/>
    </source>
</evidence>
<evidence type="ECO:0000256" key="17">
    <source>
        <dbReference type="ARBA" id="ARBA00032175"/>
    </source>
</evidence>
<evidence type="ECO:0000256" key="1">
    <source>
        <dbReference type="ARBA" id="ARBA00001936"/>
    </source>
</evidence>
<comment type="caution">
    <text evidence="22">The sequence shown here is derived from an EMBL/GenBank/DDBJ whole genome shotgun (WGS) entry which is preliminary data.</text>
</comment>
<dbReference type="GO" id="GO:0015020">
    <property type="term" value="F:glucuronosyltransferase activity"/>
    <property type="evidence" value="ECO:0007669"/>
    <property type="project" value="InterPro"/>
</dbReference>
<evidence type="ECO:0000256" key="10">
    <source>
        <dbReference type="ARBA" id="ARBA00022968"/>
    </source>
</evidence>
<evidence type="ECO:0000256" key="11">
    <source>
        <dbReference type="ARBA" id="ARBA00022989"/>
    </source>
</evidence>
<evidence type="ECO:0000256" key="4">
    <source>
        <dbReference type="ARBA" id="ARBA00008539"/>
    </source>
</evidence>
<evidence type="ECO:0000256" key="18">
    <source>
        <dbReference type="ARBA" id="ARBA00032181"/>
    </source>
</evidence>
<evidence type="ECO:0000256" key="6">
    <source>
        <dbReference type="ARBA" id="ARBA00022676"/>
    </source>
</evidence>
<evidence type="ECO:0000256" key="16">
    <source>
        <dbReference type="ARBA" id="ARBA00030723"/>
    </source>
</evidence>
<evidence type="ECO:0000256" key="2">
    <source>
        <dbReference type="ARBA" id="ARBA00004323"/>
    </source>
</evidence>
<evidence type="ECO:0000256" key="7">
    <source>
        <dbReference type="ARBA" id="ARBA00022679"/>
    </source>
</evidence>
<dbReference type="STRING" id="947166.A0A1D1VXU5"/>
<dbReference type="Pfam" id="PF13896">
    <property type="entry name" value="Glyco_transf_49"/>
    <property type="match status" value="1"/>
</dbReference>
<dbReference type="PANTHER" id="PTHR46420:SF1">
    <property type="entry name" value="BETA-1,4-GLUCURONYLTRANSFERASE 1"/>
    <property type="match status" value="1"/>
</dbReference>
<keyword evidence="12" id="KW-0333">Golgi apparatus</keyword>
<evidence type="ECO:0000313" key="22">
    <source>
        <dbReference type="EMBL" id="GAV03844.1"/>
    </source>
</evidence>
<organism evidence="22 23">
    <name type="scientific">Ramazzottius varieornatus</name>
    <name type="common">Water bear</name>
    <name type="synonym">Tardigrade</name>
    <dbReference type="NCBI Taxonomy" id="947166"/>
    <lineage>
        <taxon>Eukaryota</taxon>
        <taxon>Metazoa</taxon>
        <taxon>Ecdysozoa</taxon>
        <taxon>Tardigrada</taxon>
        <taxon>Eutardigrada</taxon>
        <taxon>Parachela</taxon>
        <taxon>Hypsibioidea</taxon>
        <taxon>Ramazzottiidae</taxon>
        <taxon>Ramazzottius</taxon>
    </lineage>
</organism>
<dbReference type="PANTHER" id="PTHR46420">
    <property type="entry name" value="BETA-1,4-GLUCURONYLTRANSFERASE 1"/>
    <property type="match status" value="1"/>
</dbReference>
<evidence type="ECO:0000256" key="3">
    <source>
        <dbReference type="ARBA" id="ARBA00004922"/>
    </source>
</evidence>
<keyword evidence="11 21" id="KW-1133">Transmembrane helix</keyword>
<keyword evidence="8 21" id="KW-0812">Transmembrane</keyword>
<reference evidence="22 23" key="1">
    <citation type="journal article" date="2016" name="Nat. Commun.">
        <title>Extremotolerant tardigrade genome and improved radiotolerance of human cultured cells by tardigrade-unique protein.</title>
        <authorList>
            <person name="Hashimoto T."/>
            <person name="Horikawa D.D."/>
            <person name="Saito Y."/>
            <person name="Kuwahara H."/>
            <person name="Kozuka-Hata H."/>
            <person name="Shin-I T."/>
            <person name="Minakuchi Y."/>
            <person name="Ohishi K."/>
            <person name="Motoyama A."/>
            <person name="Aizu T."/>
            <person name="Enomoto A."/>
            <person name="Kondo K."/>
            <person name="Tanaka S."/>
            <person name="Hara Y."/>
            <person name="Koshikawa S."/>
            <person name="Sagara H."/>
            <person name="Miura T."/>
            <person name="Yokobori S."/>
            <person name="Miyagawa K."/>
            <person name="Suzuki Y."/>
            <person name="Kubo T."/>
            <person name="Oyama M."/>
            <person name="Kohara Y."/>
            <person name="Fujiyama A."/>
            <person name="Arakawa K."/>
            <person name="Katayama T."/>
            <person name="Toyoda A."/>
            <person name="Kunieda T."/>
        </authorList>
    </citation>
    <scope>NUCLEOTIDE SEQUENCE [LARGE SCALE GENOMIC DNA]</scope>
    <source>
        <strain evidence="22 23">YOKOZUNA-1</strain>
    </source>
</reference>
<sequence length="370" mass="42339">MRHAHRRNLVLLTRIVLAILFVCIALYLLLGARKLREKLGLDRVTAPDRSLLTNPFVVEELDGYLVYPRMFSPGSSALNETLILVSHTTSAHLERLPALALRWEAPISLAVFTPTVQIFSSVVKKISRLRACDKVVWRFVTFHIVTLSDVRPSGKSLVYSEVDAEECSKFVKSFSHPEVEKPDNYALSVPYPNNLLRNVGRKYVKADYVLVLDIDMTPNINLHRDFLAFLHNQLSLESGSKLAYVLPAFELATSSSDREVEYPSTKSELLVLLVRMRVRPFYFEVCWPCQQPTNYGRWTTLESPDTAPLQVAYNVEWIDPWEPFYITKNSAPMYDARFQQYGFNRISQVKTVFSKQKVKNKLVCGFVLGL</sequence>
<evidence type="ECO:0000256" key="5">
    <source>
        <dbReference type="ARBA" id="ARBA00017962"/>
    </source>
</evidence>
<keyword evidence="13 21" id="KW-0472">Membrane</keyword>
<evidence type="ECO:0000256" key="21">
    <source>
        <dbReference type="SAM" id="Phobius"/>
    </source>
</evidence>
<evidence type="ECO:0000256" key="14">
    <source>
        <dbReference type="ARBA" id="ARBA00023180"/>
    </source>
</evidence>
<proteinExistence type="inferred from homology"/>
<comment type="similarity">
    <text evidence="4">Belongs to the glycosyltransferase 49 family.</text>
</comment>
<dbReference type="GO" id="GO:0000139">
    <property type="term" value="C:Golgi membrane"/>
    <property type="evidence" value="ECO:0007669"/>
    <property type="project" value="UniProtKB-SubCell"/>
</dbReference>
<dbReference type="AlphaFoldDB" id="A0A1D1VXU5"/>
<dbReference type="GO" id="GO:0035269">
    <property type="term" value="P:protein O-linked glycosylation via mannose"/>
    <property type="evidence" value="ECO:0007669"/>
    <property type="project" value="TreeGrafter"/>
</dbReference>
<keyword evidence="9" id="KW-0479">Metal-binding</keyword>
<evidence type="ECO:0000256" key="13">
    <source>
        <dbReference type="ARBA" id="ARBA00023136"/>
    </source>
</evidence>
<evidence type="ECO:0000256" key="15">
    <source>
        <dbReference type="ARBA" id="ARBA00023211"/>
    </source>
</evidence>
<dbReference type="Proteomes" id="UP000186922">
    <property type="component" value="Unassembled WGS sequence"/>
</dbReference>
<keyword evidence="14" id="KW-0325">Glycoprotein</keyword>
<keyword evidence="10" id="KW-0735">Signal-anchor</keyword>
<evidence type="ECO:0000313" key="23">
    <source>
        <dbReference type="Proteomes" id="UP000186922"/>
    </source>
</evidence>
<accession>A0A1D1VXU5</accession>
<dbReference type="InterPro" id="IPR043189">
    <property type="entry name" value="B4GAT1"/>
</dbReference>
<evidence type="ECO:0000256" key="20">
    <source>
        <dbReference type="ARBA" id="ARBA00047852"/>
    </source>
</evidence>
<comment type="cofactor">
    <cofactor evidence="1">
        <name>Mn(2+)</name>
        <dbReference type="ChEBI" id="CHEBI:29035"/>
    </cofactor>
</comment>
<comment type="subcellular location">
    <subcellularLocation>
        <location evidence="2">Golgi apparatus membrane</location>
        <topology evidence="2">Single-pass type II membrane protein</topology>
    </subcellularLocation>
</comment>
<keyword evidence="7" id="KW-0808">Transferase</keyword>
<evidence type="ECO:0000256" key="8">
    <source>
        <dbReference type="ARBA" id="ARBA00022692"/>
    </source>
</evidence>
<keyword evidence="15" id="KW-0464">Manganese</keyword>
<evidence type="ECO:0000256" key="9">
    <source>
        <dbReference type="ARBA" id="ARBA00022723"/>
    </source>
</evidence>
<keyword evidence="6" id="KW-0328">Glycosyltransferase</keyword>
<comment type="pathway">
    <text evidence="3">Protein modification; protein glycosylation.</text>
</comment>
<dbReference type="EMBL" id="BDGG01000010">
    <property type="protein sequence ID" value="GAV03844.1"/>
    <property type="molecule type" value="Genomic_DNA"/>
</dbReference>
<dbReference type="GO" id="GO:0046872">
    <property type="term" value="F:metal ion binding"/>
    <property type="evidence" value="ECO:0007669"/>
    <property type="project" value="UniProtKB-KW"/>
</dbReference>